<dbReference type="RefSeq" id="WP_245131375.1">
    <property type="nucleotide sequence ID" value="NZ_JALJEJ010000008.1"/>
</dbReference>
<protein>
    <submittedName>
        <fullName evidence="2">Glycosyltransferase</fullName>
        <ecNumber evidence="2">2.4.-.-</ecNumber>
    </submittedName>
</protein>
<keyword evidence="3" id="KW-1185">Reference proteome</keyword>
<name>A0A9X2B9V7_9SPHI</name>
<dbReference type="AlphaFoldDB" id="A0A9X2B9V7"/>
<proteinExistence type="predicted"/>
<dbReference type="EC" id="2.4.-.-" evidence="2"/>
<dbReference type="Gene3D" id="3.90.550.10">
    <property type="entry name" value="Spore Coat Polysaccharide Biosynthesis Protein SpsA, Chain A"/>
    <property type="match status" value="1"/>
</dbReference>
<comment type="caution">
    <text evidence="2">The sequence shown here is derived from an EMBL/GenBank/DDBJ whole genome shotgun (WGS) entry which is preliminary data.</text>
</comment>
<keyword evidence="2" id="KW-0808">Transferase</keyword>
<gene>
    <name evidence="2" type="ORF">MUY27_15350</name>
</gene>
<keyword evidence="2" id="KW-0328">Glycosyltransferase</keyword>
<dbReference type="InterPro" id="IPR001173">
    <property type="entry name" value="Glyco_trans_2-like"/>
</dbReference>
<feature type="domain" description="Glycosyltransferase 2-like" evidence="1">
    <location>
        <begin position="4"/>
        <end position="145"/>
    </location>
</feature>
<dbReference type="PANTHER" id="PTHR43179:SF7">
    <property type="entry name" value="RHAMNOSYLTRANSFERASE WBBL"/>
    <property type="match status" value="1"/>
</dbReference>
<organism evidence="2 3">
    <name type="scientific">Mucilaginibacter straminoryzae</name>
    <dbReference type="NCBI Taxonomy" id="2932774"/>
    <lineage>
        <taxon>Bacteria</taxon>
        <taxon>Pseudomonadati</taxon>
        <taxon>Bacteroidota</taxon>
        <taxon>Sphingobacteriia</taxon>
        <taxon>Sphingobacteriales</taxon>
        <taxon>Sphingobacteriaceae</taxon>
        <taxon>Mucilaginibacter</taxon>
    </lineage>
</organism>
<dbReference type="Pfam" id="PF00535">
    <property type="entry name" value="Glycos_transf_2"/>
    <property type="match status" value="1"/>
</dbReference>
<evidence type="ECO:0000313" key="3">
    <source>
        <dbReference type="Proteomes" id="UP001139450"/>
    </source>
</evidence>
<reference evidence="2" key="1">
    <citation type="submission" date="2022-04" db="EMBL/GenBank/DDBJ databases">
        <title>Mucilaginibacter sp. RS28 isolated from freshwater.</title>
        <authorList>
            <person name="Ko S.-R."/>
        </authorList>
    </citation>
    <scope>NUCLEOTIDE SEQUENCE</scope>
    <source>
        <strain evidence="2">RS28</strain>
    </source>
</reference>
<dbReference type="Proteomes" id="UP001139450">
    <property type="component" value="Unassembled WGS sequence"/>
</dbReference>
<dbReference type="InterPro" id="IPR029044">
    <property type="entry name" value="Nucleotide-diphossugar_trans"/>
</dbReference>
<sequence>MKLSVVIVSHNQCGQLRKSLSALTRAVKNLDAEIILIDNSSEDNTSAMALKEFPEVRLMTLSPFRRYTQAGNQGLSMVKGEFVLLLNPDVVVKPKSIEQALAFMTDRQSAGGLNIRMVDEAGNYLQESKKVLPRTWVAFLKLTGLFRQFQKSRFTDYLSASYKDEFDIAETDVLNNCFMLTRYAVLQQIGLFDERFSDYGATIDFSYRMRLVGFKNYYFPKTYLIQMADKRVSRFNWQHLKNFYLAMFIFAAKYLFSLPALHVKPVQKLYPAYELKG</sequence>
<evidence type="ECO:0000259" key="1">
    <source>
        <dbReference type="Pfam" id="PF00535"/>
    </source>
</evidence>
<dbReference type="EMBL" id="JALJEJ010000008">
    <property type="protein sequence ID" value="MCJ8211094.1"/>
    <property type="molecule type" value="Genomic_DNA"/>
</dbReference>
<evidence type="ECO:0000313" key="2">
    <source>
        <dbReference type="EMBL" id="MCJ8211094.1"/>
    </source>
</evidence>
<dbReference type="PANTHER" id="PTHR43179">
    <property type="entry name" value="RHAMNOSYLTRANSFERASE WBBL"/>
    <property type="match status" value="1"/>
</dbReference>
<accession>A0A9X2B9V7</accession>
<dbReference type="GO" id="GO:0016757">
    <property type="term" value="F:glycosyltransferase activity"/>
    <property type="evidence" value="ECO:0007669"/>
    <property type="project" value="UniProtKB-KW"/>
</dbReference>
<dbReference type="SUPFAM" id="SSF53448">
    <property type="entry name" value="Nucleotide-diphospho-sugar transferases"/>
    <property type="match status" value="1"/>
</dbReference>